<feature type="transmembrane region" description="Helical" evidence="12">
    <location>
        <begin position="441"/>
        <end position="464"/>
    </location>
</feature>
<feature type="transmembrane region" description="Helical" evidence="12">
    <location>
        <begin position="368"/>
        <end position="389"/>
    </location>
</feature>
<evidence type="ECO:0000256" key="7">
    <source>
        <dbReference type="ARBA" id="ARBA00023136"/>
    </source>
</evidence>
<evidence type="ECO:0000256" key="11">
    <source>
        <dbReference type="ARBA" id="ARBA00023303"/>
    </source>
</evidence>
<dbReference type="InParanoid" id="A0A2J7PQQ9"/>
<dbReference type="PANTHER" id="PTHR42643">
    <property type="entry name" value="IONOTROPIC RECEPTOR 20A-RELATED"/>
    <property type="match status" value="1"/>
</dbReference>
<evidence type="ECO:0000256" key="12">
    <source>
        <dbReference type="SAM" id="Phobius"/>
    </source>
</evidence>
<dbReference type="SMART" id="SM00918">
    <property type="entry name" value="Lig_chan-Glu_bd"/>
    <property type="match status" value="1"/>
</dbReference>
<keyword evidence="10" id="KW-1071">Ligand-gated ion channel</keyword>
<dbReference type="GO" id="GO:0015276">
    <property type="term" value="F:ligand-gated monoatomic ion channel activity"/>
    <property type="evidence" value="ECO:0007669"/>
    <property type="project" value="InterPro"/>
</dbReference>
<feature type="transmembrane region" description="Helical" evidence="12">
    <location>
        <begin position="609"/>
        <end position="636"/>
    </location>
</feature>
<evidence type="ECO:0000313" key="16">
    <source>
        <dbReference type="Proteomes" id="UP000235965"/>
    </source>
</evidence>
<evidence type="ECO:0000256" key="9">
    <source>
        <dbReference type="ARBA" id="ARBA00023180"/>
    </source>
</evidence>
<evidence type="ECO:0000259" key="14">
    <source>
        <dbReference type="SMART" id="SM00918"/>
    </source>
</evidence>
<dbReference type="FunCoup" id="A0A2J7PQQ9">
    <property type="interactions" value="64"/>
</dbReference>
<dbReference type="InterPro" id="IPR052192">
    <property type="entry name" value="Insect_Ionotropic_Sensory_Rcpt"/>
</dbReference>
<keyword evidence="4 12" id="KW-0812">Transmembrane</keyword>
<keyword evidence="16" id="KW-1185">Reference proteome</keyword>
<proteinExistence type="predicted"/>
<evidence type="ECO:0000313" key="15">
    <source>
        <dbReference type="EMBL" id="PNF18668.1"/>
    </source>
</evidence>
<name>A0A2J7PQQ9_9NEOP</name>
<accession>A0A2J7PQQ9</accession>
<dbReference type="PANTHER" id="PTHR42643:SF30">
    <property type="entry name" value="IONOTROPIC RECEPTOR 40A-RELATED"/>
    <property type="match status" value="1"/>
</dbReference>
<keyword evidence="13" id="KW-0732">Signal</keyword>
<evidence type="ECO:0000256" key="5">
    <source>
        <dbReference type="ARBA" id="ARBA00022989"/>
    </source>
</evidence>
<dbReference type="Gene3D" id="1.10.287.70">
    <property type="match status" value="1"/>
</dbReference>
<dbReference type="EMBL" id="NEVH01022635">
    <property type="protein sequence ID" value="PNF18668.1"/>
    <property type="molecule type" value="Genomic_DNA"/>
</dbReference>
<keyword evidence="5 12" id="KW-1133">Transmembrane helix</keyword>
<evidence type="ECO:0000256" key="4">
    <source>
        <dbReference type="ARBA" id="ARBA00022692"/>
    </source>
</evidence>
<dbReference type="AlphaFoldDB" id="A0A2J7PQQ9"/>
<keyword evidence="7 12" id="KW-0472">Membrane</keyword>
<reference evidence="15 16" key="1">
    <citation type="submission" date="2017-12" db="EMBL/GenBank/DDBJ databases">
        <title>Hemimetabolous genomes reveal molecular basis of termite eusociality.</title>
        <authorList>
            <person name="Harrison M.C."/>
            <person name="Jongepier E."/>
            <person name="Robertson H.M."/>
            <person name="Arning N."/>
            <person name="Bitard-Feildel T."/>
            <person name="Chao H."/>
            <person name="Childers C.P."/>
            <person name="Dinh H."/>
            <person name="Doddapaneni H."/>
            <person name="Dugan S."/>
            <person name="Gowin J."/>
            <person name="Greiner C."/>
            <person name="Han Y."/>
            <person name="Hu H."/>
            <person name="Hughes D.S.T."/>
            <person name="Huylmans A.-K."/>
            <person name="Kemena C."/>
            <person name="Kremer L.P.M."/>
            <person name="Lee S.L."/>
            <person name="Lopez-Ezquerra A."/>
            <person name="Mallet L."/>
            <person name="Monroy-Kuhn J.M."/>
            <person name="Moser A."/>
            <person name="Murali S.C."/>
            <person name="Muzny D.M."/>
            <person name="Otani S."/>
            <person name="Piulachs M.-D."/>
            <person name="Poelchau M."/>
            <person name="Qu J."/>
            <person name="Schaub F."/>
            <person name="Wada-Katsumata A."/>
            <person name="Worley K.C."/>
            <person name="Xie Q."/>
            <person name="Ylla G."/>
            <person name="Poulsen M."/>
            <person name="Gibbs R.A."/>
            <person name="Schal C."/>
            <person name="Richards S."/>
            <person name="Belles X."/>
            <person name="Korb J."/>
            <person name="Bornberg-Bauer E."/>
        </authorList>
    </citation>
    <scope>NUCLEOTIDE SEQUENCE [LARGE SCALE GENOMIC DNA]</scope>
    <source>
        <tissue evidence="15">Whole body</tissue>
    </source>
</reference>
<keyword evidence="2" id="KW-0813">Transport</keyword>
<feature type="chain" id="PRO_5014438369" description="Ionotropic glutamate receptor L-glutamate and glycine-binding domain-containing protein" evidence="13">
    <location>
        <begin position="17"/>
        <end position="669"/>
    </location>
</feature>
<keyword evidence="8" id="KW-0675">Receptor</keyword>
<keyword evidence="6" id="KW-0406">Ion transport</keyword>
<dbReference type="STRING" id="105785.A0A2J7PQQ9"/>
<evidence type="ECO:0000256" key="13">
    <source>
        <dbReference type="SAM" id="SignalP"/>
    </source>
</evidence>
<evidence type="ECO:0000256" key="6">
    <source>
        <dbReference type="ARBA" id="ARBA00023065"/>
    </source>
</evidence>
<dbReference type="InterPro" id="IPR019594">
    <property type="entry name" value="Glu/Gly-bd"/>
</dbReference>
<comment type="caution">
    <text evidence="15">The sequence shown here is derived from an EMBL/GenBank/DDBJ whole genome shotgun (WGS) entry which is preliminary data.</text>
</comment>
<evidence type="ECO:0000256" key="3">
    <source>
        <dbReference type="ARBA" id="ARBA00022475"/>
    </source>
</evidence>
<dbReference type="Proteomes" id="UP000235965">
    <property type="component" value="Unassembled WGS sequence"/>
</dbReference>
<keyword evidence="9" id="KW-0325">Glycoprotein</keyword>
<keyword evidence="3" id="KW-1003">Cell membrane</keyword>
<evidence type="ECO:0000256" key="10">
    <source>
        <dbReference type="ARBA" id="ARBA00023286"/>
    </source>
</evidence>
<comment type="subcellular location">
    <subcellularLocation>
        <location evidence="1">Cell membrane</location>
        <topology evidence="1">Multi-pass membrane protein</topology>
    </subcellularLocation>
</comment>
<sequence>MVLLLLVLFTVVSIACEDVATYQHHFTRCVQTILQHQVPPATTVLISLAGDGARDGQTPNRTPSLGPSPKTWDYYIINVFPKDMHSARLRSVLVYEVGTSVALNRMKYQIGSEDMYILTFPKFSSSFLVQSVDHLILHQTWNPRAKTIIVLSVFVPPRLLLKTFKFLWTKQMLNVVILAPEDITNKSFGVYTWFPFRSRDSCTDVQEYVLLDRWLMKGDGRFLHNSSLFPAKILNSLLGCTLRASAYNNKPYVEISEVTEPKTNQSRKHYSGLEVAVLRLIAETMNVTLVFQDTAPRNDNMWGCHLPNGTVTGILGDVFYGKSDIALSSMPKGFDILETVLESTVSYIGSALLWYVQCPRRRERWESLSTIFSAPLCVTVAMAHALVALLTWKLAQYSSKRALREPRRYLSVMEVFHTVFVVFVGAAGAEMPRTTRVRFIISIWLWYSLAFNLIFQTFYTSILVDPGVLKQIGNIDELLDSELKLAYVHELDYLYRDGNDARDQKVLQRRKYCVDVGSCLDQAAVKGDVATIANGLDVSFRSNNTHLLCRLEDDIFKFSLAMFMAKGNPLLVRVDNIILRLIEAGLLDQWLKEHKISVKRGRHDEDKKYFVFAVSHLSAAFGCLILGHILSFFTFVCELLYHRFLTFHHSQCMKEKKNTFCVNVNRRYD</sequence>
<evidence type="ECO:0000256" key="2">
    <source>
        <dbReference type="ARBA" id="ARBA00022448"/>
    </source>
</evidence>
<dbReference type="OrthoDB" id="6506757at2759"/>
<keyword evidence="11" id="KW-0407">Ion channel</keyword>
<evidence type="ECO:0000256" key="1">
    <source>
        <dbReference type="ARBA" id="ARBA00004651"/>
    </source>
</evidence>
<feature type="transmembrane region" description="Helical" evidence="12">
    <location>
        <begin position="409"/>
        <end position="429"/>
    </location>
</feature>
<feature type="signal peptide" evidence="13">
    <location>
        <begin position="1"/>
        <end position="16"/>
    </location>
</feature>
<evidence type="ECO:0000256" key="8">
    <source>
        <dbReference type="ARBA" id="ARBA00023170"/>
    </source>
</evidence>
<feature type="domain" description="Ionotropic glutamate receptor L-glutamate and glycine-binding" evidence="14">
    <location>
        <begin position="251"/>
        <end position="320"/>
    </location>
</feature>
<dbReference type="Gene3D" id="3.40.190.10">
    <property type="entry name" value="Periplasmic binding protein-like II"/>
    <property type="match status" value="1"/>
</dbReference>
<organism evidence="15 16">
    <name type="scientific">Cryptotermes secundus</name>
    <dbReference type="NCBI Taxonomy" id="105785"/>
    <lineage>
        <taxon>Eukaryota</taxon>
        <taxon>Metazoa</taxon>
        <taxon>Ecdysozoa</taxon>
        <taxon>Arthropoda</taxon>
        <taxon>Hexapoda</taxon>
        <taxon>Insecta</taxon>
        <taxon>Pterygota</taxon>
        <taxon>Neoptera</taxon>
        <taxon>Polyneoptera</taxon>
        <taxon>Dictyoptera</taxon>
        <taxon>Blattodea</taxon>
        <taxon>Blattoidea</taxon>
        <taxon>Termitoidae</taxon>
        <taxon>Kalotermitidae</taxon>
        <taxon>Cryptotermitinae</taxon>
        <taxon>Cryptotermes</taxon>
    </lineage>
</organism>
<protein>
    <recommendedName>
        <fullName evidence="14">Ionotropic glutamate receptor L-glutamate and glycine-binding domain-containing protein</fullName>
    </recommendedName>
</protein>
<dbReference type="SUPFAM" id="SSF53850">
    <property type="entry name" value="Periplasmic binding protein-like II"/>
    <property type="match status" value="1"/>
</dbReference>
<gene>
    <name evidence="15" type="ORF">B7P43_G05021</name>
</gene>
<dbReference type="GO" id="GO:0005886">
    <property type="term" value="C:plasma membrane"/>
    <property type="evidence" value="ECO:0007669"/>
    <property type="project" value="UniProtKB-SubCell"/>
</dbReference>